<sequence length="528" mass="59404">MSLLVRIKDAFINLPVGGLCLALVLNRLIIKSPTDPPTSTFTLASPPSRTFEEHPGFSSYPAASILAASWLLATISVVSVALHAIVKFARLAIFKTIISFFAILPFCFIVQQNPQVALVLIRGVRLFGSNSVELYIKIHRFWQTDNFWIPYGRCILSNHDWEGFASLHGNSYVTCGHRTYTLRFWTQEEQVAFVEKSYTLVVMIQWAKLLLSALLLFNSYRLFTRSSSRTVLNTFSMLSMPLVACTPPLLLQPIVSAIKHVVACLASLALEQGLPAFLHNALPCIAIDLAVELGPFLLMDILEPSSLRFLFFPFAEKLASWLSSFIIPCVVSLRARLQCARKAFRSTRLTWKMGYASFYQYSWGAVAHLMGVRVLRATGDAAVAQPFFLQDAIPGLLHHKDSLAFEITIFCFCGILTLYSLYAPYHSSAQNRYYVTFTKIVGWEGSFETSLSVARLPKIIINANVINHRNVVVPLVFTTLSISYLCIAHDEENDGFVMYNEIAERTDPEPIFEKDMLHPYGYWTAETF</sequence>
<gene>
    <name evidence="2" type="ORF">V5O48_001534</name>
</gene>
<keyword evidence="1" id="KW-1133">Transmembrane helix</keyword>
<accession>A0ABR3FYI0</accession>
<proteinExistence type="predicted"/>
<dbReference type="EMBL" id="JBAHYK010000030">
    <property type="protein sequence ID" value="KAL0580464.1"/>
    <property type="molecule type" value="Genomic_DNA"/>
</dbReference>
<keyword evidence="3" id="KW-1185">Reference proteome</keyword>
<reference evidence="2 3" key="1">
    <citation type="submission" date="2024-02" db="EMBL/GenBank/DDBJ databases">
        <title>A draft genome for the cacao thread blight pathogen Marasmius crinis-equi.</title>
        <authorList>
            <person name="Cohen S.P."/>
            <person name="Baruah I.K."/>
            <person name="Amoako-Attah I."/>
            <person name="Bukari Y."/>
            <person name="Meinhardt L.W."/>
            <person name="Bailey B.A."/>
        </authorList>
    </citation>
    <scope>NUCLEOTIDE SEQUENCE [LARGE SCALE GENOMIC DNA]</scope>
    <source>
        <strain evidence="2 3">GH-76</strain>
    </source>
</reference>
<dbReference type="Proteomes" id="UP001465976">
    <property type="component" value="Unassembled WGS sequence"/>
</dbReference>
<feature type="transmembrane region" description="Helical" evidence="1">
    <location>
        <begin position="92"/>
        <end position="111"/>
    </location>
</feature>
<name>A0ABR3FYI0_9AGAR</name>
<feature type="transmembrane region" description="Helical" evidence="1">
    <location>
        <begin position="62"/>
        <end position="85"/>
    </location>
</feature>
<evidence type="ECO:0000313" key="3">
    <source>
        <dbReference type="Proteomes" id="UP001465976"/>
    </source>
</evidence>
<feature type="transmembrane region" description="Helical" evidence="1">
    <location>
        <begin position="12"/>
        <end position="30"/>
    </location>
</feature>
<feature type="transmembrane region" description="Helical" evidence="1">
    <location>
        <begin position="318"/>
        <end position="337"/>
    </location>
</feature>
<protein>
    <submittedName>
        <fullName evidence="2">Uncharacterized protein</fullName>
    </submittedName>
</protein>
<feature type="transmembrane region" description="Helical" evidence="1">
    <location>
        <begin position="403"/>
        <end position="422"/>
    </location>
</feature>
<keyword evidence="1" id="KW-0472">Membrane</keyword>
<feature type="transmembrane region" description="Helical" evidence="1">
    <location>
        <begin position="358"/>
        <end position="375"/>
    </location>
</feature>
<evidence type="ECO:0000313" key="2">
    <source>
        <dbReference type="EMBL" id="KAL0580464.1"/>
    </source>
</evidence>
<comment type="caution">
    <text evidence="2">The sequence shown here is derived from an EMBL/GenBank/DDBJ whole genome shotgun (WGS) entry which is preliminary data.</text>
</comment>
<evidence type="ECO:0000256" key="1">
    <source>
        <dbReference type="SAM" id="Phobius"/>
    </source>
</evidence>
<keyword evidence="1" id="KW-0812">Transmembrane</keyword>
<organism evidence="2 3">
    <name type="scientific">Marasmius crinis-equi</name>
    <dbReference type="NCBI Taxonomy" id="585013"/>
    <lineage>
        <taxon>Eukaryota</taxon>
        <taxon>Fungi</taxon>
        <taxon>Dikarya</taxon>
        <taxon>Basidiomycota</taxon>
        <taxon>Agaricomycotina</taxon>
        <taxon>Agaricomycetes</taxon>
        <taxon>Agaricomycetidae</taxon>
        <taxon>Agaricales</taxon>
        <taxon>Marasmiineae</taxon>
        <taxon>Marasmiaceae</taxon>
        <taxon>Marasmius</taxon>
    </lineage>
</organism>